<sequence>MSTDDILPGDIVAVNHGMYGRREGLVVGSTVDYAGRQVVEVQFEPGEIFKTSYPNVRRIRRTVSYSAPSRHRVIERSVYW</sequence>
<dbReference type="EMBL" id="NBII01000003">
    <property type="protein sequence ID" value="PAV21409.1"/>
    <property type="molecule type" value="Genomic_DNA"/>
</dbReference>
<evidence type="ECO:0000313" key="2">
    <source>
        <dbReference type="Proteomes" id="UP000217199"/>
    </source>
</evidence>
<proteinExistence type="predicted"/>
<evidence type="ECO:0000313" key="1">
    <source>
        <dbReference type="EMBL" id="PAV21409.1"/>
    </source>
</evidence>
<dbReference type="InParanoid" id="A0A286UPE1"/>
<dbReference type="Proteomes" id="UP000217199">
    <property type="component" value="Unassembled WGS sequence"/>
</dbReference>
<organism evidence="1 2">
    <name type="scientific">Pyrrhoderma noxium</name>
    <dbReference type="NCBI Taxonomy" id="2282107"/>
    <lineage>
        <taxon>Eukaryota</taxon>
        <taxon>Fungi</taxon>
        <taxon>Dikarya</taxon>
        <taxon>Basidiomycota</taxon>
        <taxon>Agaricomycotina</taxon>
        <taxon>Agaricomycetes</taxon>
        <taxon>Hymenochaetales</taxon>
        <taxon>Hymenochaetaceae</taxon>
        <taxon>Pyrrhoderma</taxon>
    </lineage>
</organism>
<comment type="caution">
    <text evidence="1">The sequence shown here is derived from an EMBL/GenBank/DDBJ whole genome shotgun (WGS) entry which is preliminary data.</text>
</comment>
<keyword evidence="2" id="KW-1185">Reference proteome</keyword>
<reference evidence="1 2" key="1">
    <citation type="journal article" date="2017" name="Mol. Ecol.">
        <title>Comparative and population genomic landscape of Phellinus noxius: A hypervariable fungus causing root rot in trees.</title>
        <authorList>
            <person name="Chung C.L."/>
            <person name="Lee T.J."/>
            <person name="Akiba M."/>
            <person name="Lee H.H."/>
            <person name="Kuo T.H."/>
            <person name="Liu D."/>
            <person name="Ke H.M."/>
            <person name="Yokoi T."/>
            <person name="Roa M.B."/>
            <person name="Lu M.J."/>
            <person name="Chang Y.Y."/>
            <person name="Ann P.J."/>
            <person name="Tsai J.N."/>
            <person name="Chen C.Y."/>
            <person name="Tzean S.S."/>
            <person name="Ota Y."/>
            <person name="Hattori T."/>
            <person name="Sahashi N."/>
            <person name="Liou R.F."/>
            <person name="Kikuchi T."/>
            <person name="Tsai I.J."/>
        </authorList>
    </citation>
    <scope>NUCLEOTIDE SEQUENCE [LARGE SCALE GENOMIC DNA]</scope>
    <source>
        <strain evidence="1 2">FFPRI411160</strain>
    </source>
</reference>
<protein>
    <recommendedName>
        <fullName evidence="3">KOW domain-containing protein</fullName>
    </recommendedName>
</protein>
<evidence type="ECO:0008006" key="3">
    <source>
        <dbReference type="Google" id="ProtNLM"/>
    </source>
</evidence>
<dbReference type="AlphaFoldDB" id="A0A286UPE1"/>
<dbReference type="OrthoDB" id="3185196at2759"/>
<name>A0A286UPE1_9AGAM</name>
<gene>
    <name evidence="1" type="ORF">PNOK_0403600</name>
</gene>
<accession>A0A286UPE1</accession>